<dbReference type="InterPro" id="IPR006680">
    <property type="entry name" value="Amidohydro-rel"/>
</dbReference>
<evidence type="ECO:0000313" key="7">
    <source>
        <dbReference type="EMBL" id="MFC4245299.1"/>
    </source>
</evidence>
<dbReference type="CDD" id="cd00854">
    <property type="entry name" value="NagA"/>
    <property type="match status" value="1"/>
</dbReference>
<dbReference type="Pfam" id="PF01979">
    <property type="entry name" value="Amidohydro_1"/>
    <property type="match status" value="1"/>
</dbReference>
<gene>
    <name evidence="7" type="primary">nagA</name>
    <name evidence="7" type="ORF">ACFOYW_18160</name>
</gene>
<keyword evidence="8" id="KW-1185">Reference proteome</keyword>
<evidence type="ECO:0000256" key="1">
    <source>
        <dbReference type="ARBA" id="ARBA00010716"/>
    </source>
</evidence>
<dbReference type="InterPro" id="IPR003764">
    <property type="entry name" value="GlcNAc_6-P_deAcase"/>
</dbReference>
<reference evidence="8" key="1">
    <citation type="journal article" date="2019" name="Int. J. Syst. Evol. Microbiol.">
        <title>The Global Catalogue of Microorganisms (GCM) 10K type strain sequencing project: providing services to taxonomists for standard genome sequencing and annotation.</title>
        <authorList>
            <consortium name="The Broad Institute Genomics Platform"/>
            <consortium name="The Broad Institute Genome Sequencing Center for Infectious Disease"/>
            <person name="Wu L."/>
            <person name="Ma J."/>
        </authorList>
    </citation>
    <scope>NUCLEOTIDE SEQUENCE [LARGE SCALE GENOMIC DNA]</scope>
    <source>
        <strain evidence="8">CGMCC 1.10363</strain>
    </source>
</reference>
<evidence type="ECO:0000256" key="2">
    <source>
        <dbReference type="ARBA" id="ARBA00022723"/>
    </source>
</evidence>
<dbReference type="InterPro" id="IPR032466">
    <property type="entry name" value="Metal_Hydrolase"/>
</dbReference>
<dbReference type="EMBL" id="JBHSCN010000023">
    <property type="protein sequence ID" value="MFC4245299.1"/>
    <property type="molecule type" value="Genomic_DNA"/>
</dbReference>
<keyword evidence="3 5" id="KW-0378">Hydrolase</keyword>
<accession>A0ABV8QBP9</accession>
<comment type="similarity">
    <text evidence="1 5">Belongs to the metallo-dependent hydrolases superfamily. NagA family.</text>
</comment>
<dbReference type="SUPFAM" id="SSF51556">
    <property type="entry name" value="Metallo-dependent hydrolases"/>
    <property type="match status" value="1"/>
</dbReference>
<evidence type="ECO:0000313" key="8">
    <source>
        <dbReference type="Proteomes" id="UP001595900"/>
    </source>
</evidence>
<dbReference type="NCBIfam" id="TIGR00221">
    <property type="entry name" value="nagA"/>
    <property type="match status" value="1"/>
</dbReference>
<dbReference type="Proteomes" id="UP001595900">
    <property type="component" value="Unassembled WGS sequence"/>
</dbReference>
<dbReference type="EC" id="3.5.1.25" evidence="7"/>
<dbReference type="PANTHER" id="PTHR11113">
    <property type="entry name" value="N-ACETYLGLUCOSAMINE-6-PHOSPHATE DEACETYLASE"/>
    <property type="match status" value="1"/>
</dbReference>
<evidence type="ECO:0000256" key="4">
    <source>
        <dbReference type="ARBA" id="ARBA00023277"/>
    </source>
</evidence>
<evidence type="ECO:0000256" key="3">
    <source>
        <dbReference type="ARBA" id="ARBA00022801"/>
    </source>
</evidence>
<comment type="caution">
    <text evidence="7">The sequence shown here is derived from an EMBL/GenBank/DDBJ whole genome shotgun (WGS) entry which is preliminary data.</text>
</comment>
<keyword evidence="2" id="KW-0479">Metal-binding</keyword>
<dbReference type="InterPro" id="IPR011059">
    <property type="entry name" value="Metal-dep_hydrolase_composite"/>
</dbReference>
<feature type="domain" description="Amidohydrolase-related" evidence="6">
    <location>
        <begin position="57"/>
        <end position="384"/>
    </location>
</feature>
<evidence type="ECO:0000256" key="5">
    <source>
        <dbReference type="PIRNR" id="PIRNR038994"/>
    </source>
</evidence>
<dbReference type="GO" id="GO:0008448">
    <property type="term" value="F:N-acetylglucosamine-6-phosphate deacetylase activity"/>
    <property type="evidence" value="ECO:0007669"/>
    <property type="project" value="UniProtKB-EC"/>
</dbReference>
<keyword evidence="4 5" id="KW-0119">Carbohydrate metabolism</keyword>
<dbReference type="PANTHER" id="PTHR11113:SF14">
    <property type="entry name" value="N-ACETYLGLUCOSAMINE-6-PHOSPHATE DEACETYLASE"/>
    <property type="match status" value="1"/>
</dbReference>
<dbReference type="Gene3D" id="2.30.40.10">
    <property type="entry name" value="Urease, subunit C, domain 1"/>
    <property type="match status" value="1"/>
</dbReference>
<evidence type="ECO:0000259" key="6">
    <source>
        <dbReference type="Pfam" id="PF01979"/>
    </source>
</evidence>
<organism evidence="7 8">
    <name type="scientific">Gryllotalpicola reticulitermitis</name>
    <dbReference type="NCBI Taxonomy" id="1184153"/>
    <lineage>
        <taxon>Bacteria</taxon>
        <taxon>Bacillati</taxon>
        <taxon>Actinomycetota</taxon>
        <taxon>Actinomycetes</taxon>
        <taxon>Micrococcales</taxon>
        <taxon>Microbacteriaceae</taxon>
        <taxon>Gryllotalpicola</taxon>
    </lineage>
</organism>
<sequence>MTTVLLGARVVGSPGQLGDDVGWLRIDEGMITATGIGAPSPAAIAGAAVTTDLGGRWVVPGFVDVHCHGGGGASVYSGVLDDVVKAARTHLATGTTSMLASVATTELGSMLAATSVVADAIDAGLVPNVVGIHLEGPFLSPRRRGAQTAAALLPPDPEVLERLLAAGRGHVRTMTIAPELPGATDLIRANAARLRFSLGHTDADAEQFRAGIEAGARMATHLFNAMPPLLHRAPGAVGAALTDERVTVELVSDGMHVDDLVLRLAYATAGRARMMTVTDASPAAGLGDGDYRFADRHITVDGGVARIYGTDTLAGSAVTLGEVLPRLVGRAGFTLEDTAEIMSATPARAIGLDDRGTLRVGARADLVVLGPEFRPQAVMSNGTWIE</sequence>
<name>A0ABV8QBP9_9MICO</name>
<proteinExistence type="inferred from homology"/>
<dbReference type="PIRSF" id="PIRSF038994">
    <property type="entry name" value="NagA"/>
    <property type="match status" value="1"/>
</dbReference>
<protein>
    <submittedName>
        <fullName evidence="7">N-acetylglucosamine-6-phosphate deacetylase</fullName>
        <ecNumber evidence="7">3.5.1.25</ecNumber>
    </submittedName>
</protein>
<dbReference type="SUPFAM" id="SSF51338">
    <property type="entry name" value="Composite domain of metallo-dependent hydrolases"/>
    <property type="match status" value="1"/>
</dbReference>
<dbReference type="RefSeq" id="WP_390232385.1">
    <property type="nucleotide sequence ID" value="NZ_JBHSCN010000023.1"/>
</dbReference>
<dbReference type="Gene3D" id="3.20.20.140">
    <property type="entry name" value="Metal-dependent hydrolases"/>
    <property type="match status" value="1"/>
</dbReference>